<evidence type="ECO:0000256" key="1">
    <source>
        <dbReference type="ARBA" id="ARBA00004123"/>
    </source>
</evidence>
<dbReference type="InterPro" id="IPR001965">
    <property type="entry name" value="Znf_PHD"/>
</dbReference>
<protein>
    <submittedName>
        <fullName evidence="15">Chromodomain-helicase</fullName>
    </submittedName>
</protein>
<evidence type="ECO:0000256" key="3">
    <source>
        <dbReference type="ARBA" id="ARBA00022723"/>
    </source>
</evidence>
<evidence type="ECO:0000259" key="12">
    <source>
        <dbReference type="PROSITE" id="PS50013"/>
    </source>
</evidence>
<dbReference type="SUPFAM" id="SSF54160">
    <property type="entry name" value="Chromo domain-like"/>
    <property type="match status" value="1"/>
</dbReference>
<dbReference type="InterPro" id="IPR041684">
    <property type="entry name" value="Znf-PHD-like"/>
</dbReference>
<dbReference type="EMBL" id="MU839835">
    <property type="protein sequence ID" value="KAK1754807.1"/>
    <property type="molecule type" value="Genomic_DNA"/>
</dbReference>
<feature type="compositionally biased region" description="Polar residues" evidence="11">
    <location>
        <begin position="50"/>
        <end position="61"/>
    </location>
</feature>
<dbReference type="InterPro" id="IPR013083">
    <property type="entry name" value="Znf_RING/FYVE/PHD"/>
</dbReference>
<keyword evidence="8" id="KW-0862">Zinc</keyword>
<feature type="compositionally biased region" description="Basic residues" evidence="11">
    <location>
        <begin position="279"/>
        <end position="290"/>
    </location>
</feature>
<dbReference type="GO" id="GO:0005634">
    <property type="term" value="C:nucleus"/>
    <property type="evidence" value="ECO:0007669"/>
    <property type="project" value="UniProtKB-SubCell"/>
</dbReference>
<comment type="subunit">
    <text evidence="2">Component of the NuA4 histone acetyltransferase complex.</text>
</comment>
<dbReference type="PANTHER" id="PTHR45623">
    <property type="entry name" value="CHROMODOMAIN-HELICASE-DNA-BINDING PROTEIN 3-RELATED-RELATED"/>
    <property type="match status" value="1"/>
</dbReference>
<keyword evidence="4" id="KW-0677">Repeat</keyword>
<dbReference type="InterPro" id="IPR000953">
    <property type="entry name" value="Chromo/chromo_shadow_dom"/>
</dbReference>
<feature type="region of interest" description="Disordered" evidence="11">
    <location>
        <begin position="1460"/>
        <end position="1605"/>
    </location>
</feature>
<evidence type="ECO:0000256" key="10">
    <source>
        <dbReference type="ARBA" id="ARBA00023242"/>
    </source>
</evidence>
<dbReference type="GO" id="GO:0005524">
    <property type="term" value="F:ATP binding"/>
    <property type="evidence" value="ECO:0007669"/>
    <property type="project" value="UniProtKB-KW"/>
</dbReference>
<dbReference type="CDD" id="cd18793">
    <property type="entry name" value="SF2_C_SNF"/>
    <property type="match status" value="1"/>
</dbReference>
<evidence type="ECO:0000256" key="7">
    <source>
        <dbReference type="ARBA" id="ARBA00022801"/>
    </source>
</evidence>
<dbReference type="Proteomes" id="UP001239445">
    <property type="component" value="Unassembled WGS sequence"/>
</dbReference>
<feature type="region of interest" description="Disordered" evidence="11">
    <location>
        <begin position="147"/>
        <end position="180"/>
    </location>
</feature>
<comment type="caution">
    <text evidence="15">The sequence shown here is derived from an EMBL/GenBank/DDBJ whole genome shotgun (WGS) entry which is preliminary data.</text>
</comment>
<evidence type="ECO:0000313" key="16">
    <source>
        <dbReference type="Proteomes" id="UP001239445"/>
    </source>
</evidence>
<dbReference type="Gene3D" id="2.40.50.40">
    <property type="match status" value="1"/>
</dbReference>
<evidence type="ECO:0000256" key="11">
    <source>
        <dbReference type="SAM" id="MobiDB-lite"/>
    </source>
</evidence>
<feature type="compositionally biased region" description="Low complexity" evidence="11">
    <location>
        <begin position="1530"/>
        <end position="1545"/>
    </location>
</feature>
<dbReference type="Pfam" id="PF15446">
    <property type="entry name" value="zf-PHD-like"/>
    <property type="match status" value="1"/>
</dbReference>
<feature type="domain" description="Helicase ATP-binding" evidence="13">
    <location>
        <begin position="828"/>
        <end position="996"/>
    </location>
</feature>
<comment type="subcellular location">
    <subcellularLocation>
        <location evidence="1">Nucleus</location>
    </subcellularLocation>
</comment>
<dbReference type="SMART" id="SM00490">
    <property type="entry name" value="HELICc"/>
    <property type="match status" value="1"/>
</dbReference>
<feature type="domain" description="Chromo" evidence="12">
    <location>
        <begin position="590"/>
        <end position="666"/>
    </location>
</feature>
<dbReference type="InterPro" id="IPR038718">
    <property type="entry name" value="SNF2-like_sf"/>
</dbReference>
<feature type="compositionally biased region" description="Acidic residues" evidence="11">
    <location>
        <begin position="147"/>
        <end position="160"/>
    </location>
</feature>
<name>A0AAJ0BDK6_9PEZI</name>
<reference evidence="15" key="1">
    <citation type="submission" date="2023-06" db="EMBL/GenBank/DDBJ databases">
        <title>Genome-scale phylogeny and comparative genomics of the fungal order Sordariales.</title>
        <authorList>
            <consortium name="Lawrence Berkeley National Laboratory"/>
            <person name="Hensen N."/>
            <person name="Bonometti L."/>
            <person name="Westerberg I."/>
            <person name="Brannstrom I.O."/>
            <person name="Guillou S."/>
            <person name="Cros-Aarteil S."/>
            <person name="Calhoun S."/>
            <person name="Haridas S."/>
            <person name="Kuo A."/>
            <person name="Mondo S."/>
            <person name="Pangilinan J."/>
            <person name="Riley R."/>
            <person name="Labutti K."/>
            <person name="Andreopoulos B."/>
            <person name="Lipzen A."/>
            <person name="Chen C."/>
            <person name="Yanf M."/>
            <person name="Daum C."/>
            <person name="Ng V."/>
            <person name="Clum A."/>
            <person name="Steindorff A."/>
            <person name="Ohm R."/>
            <person name="Martin F."/>
            <person name="Silar P."/>
            <person name="Natvig D."/>
            <person name="Lalanne C."/>
            <person name="Gautier V."/>
            <person name="Ament-Velasquez S.L."/>
            <person name="Kruys A."/>
            <person name="Hutchinson M.I."/>
            <person name="Powell A.J."/>
            <person name="Barry K."/>
            <person name="Miller A.N."/>
            <person name="Grigoriev I.V."/>
            <person name="Debuchy R."/>
            <person name="Gladieux P."/>
            <person name="Thoren M.H."/>
            <person name="Johannesson H."/>
        </authorList>
    </citation>
    <scope>NUCLEOTIDE SEQUENCE</scope>
    <source>
        <strain evidence="15">PSN4</strain>
    </source>
</reference>
<dbReference type="Gene3D" id="3.40.50.300">
    <property type="entry name" value="P-loop containing nucleotide triphosphate hydrolases"/>
    <property type="match status" value="1"/>
</dbReference>
<keyword evidence="9" id="KW-0067">ATP-binding</keyword>
<dbReference type="SMART" id="SM00298">
    <property type="entry name" value="CHROMO"/>
    <property type="match status" value="1"/>
</dbReference>
<dbReference type="InterPro" id="IPR001650">
    <property type="entry name" value="Helicase_C-like"/>
</dbReference>
<dbReference type="InterPro" id="IPR011011">
    <property type="entry name" value="Znf_FYVE_PHD"/>
</dbReference>
<dbReference type="PROSITE" id="PS51192">
    <property type="entry name" value="HELICASE_ATP_BIND_1"/>
    <property type="match status" value="1"/>
</dbReference>
<dbReference type="Pfam" id="PF00271">
    <property type="entry name" value="Helicase_C"/>
    <property type="match status" value="1"/>
</dbReference>
<dbReference type="GO" id="GO:0016887">
    <property type="term" value="F:ATP hydrolysis activity"/>
    <property type="evidence" value="ECO:0007669"/>
    <property type="project" value="TreeGrafter"/>
</dbReference>
<keyword evidence="10" id="KW-0539">Nucleus</keyword>
<dbReference type="Pfam" id="PF00176">
    <property type="entry name" value="SNF2-rel_dom"/>
    <property type="match status" value="1"/>
</dbReference>
<dbReference type="CDD" id="cd17919">
    <property type="entry name" value="DEXHc_Snf"/>
    <property type="match status" value="1"/>
</dbReference>
<proteinExistence type="predicted"/>
<feature type="compositionally biased region" description="Basic residues" evidence="11">
    <location>
        <begin position="328"/>
        <end position="342"/>
    </location>
</feature>
<dbReference type="SMART" id="SM00487">
    <property type="entry name" value="DEXDc"/>
    <property type="match status" value="1"/>
</dbReference>
<evidence type="ECO:0000313" key="15">
    <source>
        <dbReference type="EMBL" id="KAK1754807.1"/>
    </source>
</evidence>
<dbReference type="SUPFAM" id="SSF52540">
    <property type="entry name" value="P-loop containing nucleoside triphosphate hydrolases"/>
    <property type="match status" value="2"/>
</dbReference>
<feature type="compositionally biased region" description="Basic and acidic residues" evidence="11">
    <location>
        <begin position="1509"/>
        <end position="1522"/>
    </location>
</feature>
<evidence type="ECO:0000256" key="6">
    <source>
        <dbReference type="ARBA" id="ARBA00022771"/>
    </source>
</evidence>
<keyword evidence="7" id="KW-0378">Hydrolase</keyword>
<dbReference type="GO" id="GO:0140658">
    <property type="term" value="F:ATP-dependent chromatin remodeler activity"/>
    <property type="evidence" value="ECO:0007669"/>
    <property type="project" value="TreeGrafter"/>
</dbReference>
<dbReference type="GO" id="GO:0003682">
    <property type="term" value="F:chromatin binding"/>
    <property type="evidence" value="ECO:0007669"/>
    <property type="project" value="TreeGrafter"/>
</dbReference>
<keyword evidence="6" id="KW-0863">Zinc-finger</keyword>
<evidence type="ECO:0000256" key="5">
    <source>
        <dbReference type="ARBA" id="ARBA00022741"/>
    </source>
</evidence>
<dbReference type="InterPro" id="IPR014001">
    <property type="entry name" value="Helicase_ATP-bd"/>
</dbReference>
<feature type="domain" description="Helicase C-terminal" evidence="14">
    <location>
        <begin position="1129"/>
        <end position="1280"/>
    </location>
</feature>
<feature type="compositionally biased region" description="Basic and acidic residues" evidence="11">
    <location>
        <begin position="64"/>
        <end position="74"/>
    </location>
</feature>
<evidence type="ECO:0000259" key="13">
    <source>
        <dbReference type="PROSITE" id="PS51192"/>
    </source>
</evidence>
<keyword evidence="16" id="KW-1185">Reference proteome</keyword>
<dbReference type="GO" id="GO:0000785">
    <property type="term" value="C:chromatin"/>
    <property type="evidence" value="ECO:0007669"/>
    <property type="project" value="TreeGrafter"/>
</dbReference>
<feature type="region of interest" description="Disordered" evidence="11">
    <location>
        <begin position="196"/>
        <end position="365"/>
    </location>
</feature>
<dbReference type="Gene3D" id="3.30.40.10">
    <property type="entry name" value="Zinc/RING finger domain, C3HC4 (zinc finger)"/>
    <property type="match status" value="1"/>
</dbReference>
<dbReference type="GO" id="GO:0008270">
    <property type="term" value="F:zinc ion binding"/>
    <property type="evidence" value="ECO:0007669"/>
    <property type="project" value="UniProtKB-KW"/>
</dbReference>
<feature type="compositionally biased region" description="Acidic residues" evidence="11">
    <location>
        <begin position="75"/>
        <end position="85"/>
    </location>
</feature>
<sequence>MAGPKGLPSSDDELVHNAFEEPVRYEFQSYLSDDAESADNVDDDALETAPDQNGSHHSSNHGAKGMDSESHVWEGQEDDGMEEDALPVTSHTNGTTNGIHVGDSGSEYDIAMDETINGVETDSPSDYAGKGTRPVDIEVVLDWIDPEERDEYEAVDVDDEPVSKVTSYSPRRLRKRKRTSYDETLYAQINDLDMAGTKKRRRKDDDADFDGELDLSDAAEEEAPEQEVSTLYDWDYGPRPRLPRTNKDIGSYSKSSRTSRSSSRLPSADVEIMSNGSGRGHRSLRLRTQKSRTGLTQFSGLEEKDELQDSDGDENDFIPIQSDIAQAKRGRPRLSAKGRRLSGRATGPQVEADARRSSRANKYSKTMTDAALDDDEIFYVDEEKAPVVRKTVASVREVFPQSAPADFIKAHRKVCDTCNHQDNPNKGPLVYCQGCSVSQHKGCLGTRSVREQRVTKVGDDFFVLQCKFCLRYAAKRDERAPHWDTCQGCHEKGPSCAPFSEKKTPKEEEALRKENDGVDPITKVDPSLINNAANVLFRCTRCHRAWHDNHLPPHGDHNPAGDEVEPGDAAVRGYRDTWQCNECREFQEPLKIDKIVAWRPRVASTYKKGQNIDEFGEDDVEYLVKWVNKSYNHCVWVPGGWVFGVASPLMRKKFYEKAIGATKDEEDEFEGGAFDDAALKWTEKEAIHESWITPEIILNVKVPPLSRDAAVRYKRMTRDEKFEHDLYQVLRVTEIYVKFEGLSYEDAVWDTPPDASSGRLWEAFEAAYREYLNGKHFQNDSWKNMKERLDEFRTKDFSTQIQAKKQPAGLRPGCQLMDYQLDGLNWMLYKFRHNENVILADEMGLGKTIQVVALLTSLILENPRIFPFLIVVPNATCANWRREIKKWAPELRVVAYYGGSASQNLAWTYELFPAGTSNLTAHVVIMSYESVKNAANLRVKWAGLIVDEAQALKNDSSARYKALTTLQVPFKLLLTGTPLQNNKRELFSLLHFIDPTKDPDELDKRFEKIDNDNLSELHDIIRPYFLRRTKAGVLKDLPPMAQIIVPVSMSTLQERLCRSILDRSPELIKSLFSRNKMKITERTSLNNIVMQLRKCLCHPFIYSRAIEDLNVSPEAAFRNLVQASSKLVLLEIMLPKLQERGHRVLIFSQLLEEMTILEDFLNGLGFKYERLDGSHSSLEKQKRIDAFNAPNSKLFAMLLSTRAGGVGINLATADTVIILDPDWNPHQDIQAISRAHRFGQKKKVLCFQIMTVDSVEERMIQIGREKMALDHLLVSTMDEKEADSRKDLVSVLKHSAAALYNKDPKKAAISYDADAIDKLLDRSAIEETKQNGEKSTESVFSSARIWAQDGELADDIETEDREVTPDVWNDILKQREEEARKEAEKHMEILGRGGRRRNNATYTTVKLDFDEGQEVPHDSEESADDDFVGEGQGSDGESTDGEKSRASGGAVFAACFRDGIERPQQHPKNTAEAGKSDSSPKNKWLTPVNSEDEVADLTAGTTKPAHANHLKDGSAAKPEPRRNPQPAQPVPRRAAQPDPQRTAQPIPQRGVQPGGSQPPQRITPVPPPLQPPQRSSQPGWSVPGSSGPKPAAAKAPAVAGSGAGPGAAAAQAQKKQAELMKHMMANEPCIVCGFLHPVTWDCPEMSIESRVRLALDKLRTTPAKDPQRVSLQKAWLTGKLAQLRTRQSGGYVG</sequence>
<dbReference type="Gene3D" id="3.40.50.10810">
    <property type="entry name" value="Tandem AAA-ATPase domain"/>
    <property type="match status" value="1"/>
</dbReference>
<feature type="compositionally biased region" description="Low complexity" evidence="11">
    <location>
        <begin position="1572"/>
        <end position="1605"/>
    </location>
</feature>
<gene>
    <name evidence="15" type="ORF">QBC47DRAFT_414753</name>
</gene>
<organism evidence="15 16">
    <name type="scientific">Echria macrotheca</name>
    <dbReference type="NCBI Taxonomy" id="438768"/>
    <lineage>
        <taxon>Eukaryota</taxon>
        <taxon>Fungi</taxon>
        <taxon>Dikarya</taxon>
        <taxon>Ascomycota</taxon>
        <taxon>Pezizomycotina</taxon>
        <taxon>Sordariomycetes</taxon>
        <taxon>Sordariomycetidae</taxon>
        <taxon>Sordariales</taxon>
        <taxon>Schizotheciaceae</taxon>
        <taxon>Echria</taxon>
    </lineage>
</organism>
<dbReference type="InterPro" id="IPR056616">
    <property type="entry name" value="Chromo_MIT1"/>
</dbReference>
<feature type="region of interest" description="Disordered" evidence="11">
    <location>
        <begin position="1408"/>
        <end position="1447"/>
    </location>
</feature>
<dbReference type="GO" id="GO:0042393">
    <property type="term" value="F:histone binding"/>
    <property type="evidence" value="ECO:0007669"/>
    <property type="project" value="TreeGrafter"/>
</dbReference>
<dbReference type="GO" id="GO:0003677">
    <property type="term" value="F:DNA binding"/>
    <property type="evidence" value="ECO:0007669"/>
    <property type="project" value="TreeGrafter"/>
</dbReference>
<dbReference type="InterPro" id="IPR027417">
    <property type="entry name" value="P-loop_NTPase"/>
</dbReference>
<feature type="compositionally biased region" description="Polar residues" evidence="11">
    <location>
        <begin position="89"/>
        <end position="98"/>
    </location>
</feature>
<evidence type="ECO:0000256" key="9">
    <source>
        <dbReference type="ARBA" id="ARBA00022840"/>
    </source>
</evidence>
<accession>A0AAJ0BDK6</accession>
<feature type="compositionally biased region" description="Low complexity" evidence="11">
    <location>
        <begin position="251"/>
        <end position="267"/>
    </location>
</feature>
<feature type="region of interest" description="Disordered" evidence="11">
    <location>
        <begin position="27"/>
        <end position="105"/>
    </location>
</feature>
<feature type="compositionally biased region" description="Acidic residues" evidence="11">
    <location>
        <begin position="303"/>
        <end position="316"/>
    </location>
</feature>
<feature type="compositionally biased region" description="Acidic residues" evidence="11">
    <location>
        <begin position="206"/>
        <end position="225"/>
    </location>
</feature>
<dbReference type="InterPro" id="IPR049730">
    <property type="entry name" value="SNF2/RAD54-like_C"/>
</dbReference>
<dbReference type="PROSITE" id="PS50013">
    <property type="entry name" value="CHROMO_2"/>
    <property type="match status" value="1"/>
</dbReference>
<dbReference type="InterPro" id="IPR016197">
    <property type="entry name" value="Chromo-like_dom_sf"/>
</dbReference>
<feature type="region of interest" description="Disordered" evidence="11">
    <location>
        <begin position="1"/>
        <end position="20"/>
    </location>
</feature>
<keyword evidence="3" id="KW-0479">Metal-binding</keyword>
<dbReference type="PROSITE" id="PS51194">
    <property type="entry name" value="HELICASE_CTER"/>
    <property type="match status" value="1"/>
</dbReference>
<dbReference type="SUPFAM" id="SSF57903">
    <property type="entry name" value="FYVE/PHD zinc finger"/>
    <property type="match status" value="1"/>
</dbReference>
<evidence type="ECO:0000259" key="14">
    <source>
        <dbReference type="PROSITE" id="PS51194"/>
    </source>
</evidence>
<keyword evidence="5" id="KW-0547">Nucleotide-binding</keyword>
<dbReference type="PANTHER" id="PTHR45623:SF17">
    <property type="entry name" value="CHROMODOMAIN-HELICASE-DNA-BINDING PROTEIN 3-RELATED"/>
    <property type="match status" value="1"/>
</dbReference>
<dbReference type="Pfam" id="PF23615">
    <property type="entry name" value="Chromo_MIT1"/>
    <property type="match status" value="1"/>
</dbReference>
<evidence type="ECO:0000256" key="2">
    <source>
        <dbReference type="ARBA" id="ARBA00011353"/>
    </source>
</evidence>
<dbReference type="SMART" id="SM00249">
    <property type="entry name" value="PHD"/>
    <property type="match status" value="2"/>
</dbReference>
<evidence type="ECO:0000256" key="4">
    <source>
        <dbReference type="ARBA" id="ARBA00022737"/>
    </source>
</evidence>
<evidence type="ECO:0000256" key="8">
    <source>
        <dbReference type="ARBA" id="ARBA00022833"/>
    </source>
</evidence>
<feature type="compositionally biased region" description="Acidic residues" evidence="11">
    <location>
        <begin position="33"/>
        <end position="46"/>
    </location>
</feature>
<dbReference type="InterPro" id="IPR000330">
    <property type="entry name" value="SNF2_N"/>
</dbReference>